<evidence type="ECO:0000313" key="2">
    <source>
        <dbReference type="Proteomes" id="UP000192907"/>
    </source>
</evidence>
<protein>
    <recommendedName>
        <fullName evidence="3">HEAT repeat domain-containing protein</fullName>
    </recommendedName>
</protein>
<dbReference type="Proteomes" id="UP000192907">
    <property type="component" value="Unassembled WGS sequence"/>
</dbReference>
<gene>
    <name evidence="1" type="ORF">SAMN06296036_112157</name>
</gene>
<accession>A0A1Y6C263</accession>
<name>A0A1Y6C263_9BACT</name>
<dbReference type="AlphaFoldDB" id="A0A1Y6C263"/>
<sequence length="184" mass="21087">MVMLKNIEKIDWSNLKTASGTASEVPRAIRDLTSVDSKTRERAYWQLDNHVVLQSDLYESAYFVVPFLIEILDSKIIDGREYVYDLLFEIANGYAPEDEICVYDGCKIYIKQGTRDRVVAGIETYMKEILDTSSNCRSKALELVVSLKEKFRTIVPELQEAIAREASRDFKRELTEALSEISVD</sequence>
<proteinExistence type="predicted"/>
<evidence type="ECO:0008006" key="3">
    <source>
        <dbReference type="Google" id="ProtNLM"/>
    </source>
</evidence>
<dbReference type="RefSeq" id="WP_132320591.1">
    <property type="nucleotide sequence ID" value="NZ_FWZT01000012.1"/>
</dbReference>
<evidence type="ECO:0000313" key="1">
    <source>
        <dbReference type="EMBL" id="SMF41371.1"/>
    </source>
</evidence>
<dbReference type="EMBL" id="FWZT01000012">
    <property type="protein sequence ID" value="SMF41371.1"/>
    <property type="molecule type" value="Genomic_DNA"/>
</dbReference>
<reference evidence="2" key="1">
    <citation type="submission" date="2017-04" db="EMBL/GenBank/DDBJ databases">
        <authorList>
            <person name="Varghese N."/>
            <person name="Submissions S."/>
        </authorList>
    </citation>
    <scope>NUCLEOTIDE SEQUENCE [LARGE SCALE GENOMIC DNA]</scope>
    <source>
        <strain evidence="2">RKEM611</strain>
    </source>
</reference>
<keyword evidence="2" id="KW-1185">Reference proteome</keyword>
<dbReference type="InterPro" id="IPR016024">
    <property type="entry name" value="ARM-type_fold"/>
</dbReference>
<dbReference type="SUPFAM" id="SSF48371">
    <property type="entry name" value="ARM repeat"/>
    <property type="match status" value="1"/>
</dbReference>
<dbReference type="OrthoDB" id="6402625at2"/>
<organism evidence="1 2">
    <name type="scientific">Pseudobacteriovorax antillogorgiicola</name>
    <dbReference type="NCBI Taxonomy" id="1513793"/>
    <lineage>
        <taxon>Bacteria</taxon>
        <taxon>Pseudomonadati</taxon>
        <taxon>Bdellovibrionota</taxon>
        <taxon>Oligoflexia</taxon>
        <taxon>Oligoflexales</taxon>
        <taxon>Pseudobacteriovoracaceae</taxon>
        <taxon>Pseudobacteriovorax</taxon>
    </lineage>
</organism>
<dbReference type="STRING" id="1513793.SAMN06296036_112157"/>